<gene>
    <name evidence="3" type="ORF">ACFQ2T_05290</name>
</gene>
<dbReference type="SMART" id="SM00899">
    <property type="entry name" value="FeoA"/>
    <property type="match status" value="1"/>
</dbReference>
<proteinExistence type="predicted"/>
<dbReference type="EMBL" id="JBHTLN010000001">
    <property type="protein sequence ID" value="MFD1121907.1"/>
    <property type="molecule type" value="Genomic_DNA"/>
</dbReference>
<dbReference type="Proteomes" id="UP001597206">
    <property type="component" value="Unassembled WGS sequence"/>
</dbReference>
<dbReference type="PANTHER" id="PTHR42954:SF2">
    <property type="entry name" value="FE(2+) TRANSPORT PROTEIN A"/>
    <property type="match status" value="1"/>
</dbReference>
<accession>A0ABW3PDL3</accession>
<evidence type="ECO:0000256" key="1">
    <source>
        <dbReference type="ARBA" id="ARBA00023004"/>
    </source>
</evidence>
<organism evidence="3 4">
    <name type="scientific">Methylophilus flavus</name>
    <dbReference type="NCBI Taxonomy" id="640084"/>
    <lineage>
        <taxon>Bacteria</taxon>
        <taxon>Pseudomonadati</taxon>
        <taxon>Pseudomonadota</taxon>
        <taxon>Betaproteobacteria</taxon>
        <taxon>Nitrosomonadales</taxon>
        <taxon>Methylophilaceae</taxon>
        <taxon>Methylophilus</taxon>
    </lineage>
</organism>
<evidence type="ECO:0000313" key="3">
    <source>
        <dbReference type="EMBL" id="MFD1121907.1"/>
    </source>
</evidence>
<evidence type="ECO:0000259" key="2">
    <source>
        <dbReference type="SMART" id="SM00899"/>
    </source>
</evidence>
<name>A0ABW3PDL3_9PROT</name>
<keyword evidence="4" id="KW-1185">Reference proteome</keyword>
<dbReference type="RefSeq" id="WP_379031491.1">
    <property type="nucleotide sequence ID" value="NZ_JBHTLN010000001.1"/>
</dbReference>
<dbReference type="InterPro" id="IPR008988">
    <property type="entry name" value="Transcriptional_repressor_C"/>
</dbReference>
<dbReference type="PANTHER" id="PTHR42954">
    <property type="entry name" value="FE(2+) TRANSPORT PROTEIN A"/>
    <property type="match status" value="1"/>
</dbReference>
<dbReference type="InterPro" id="IPR038157">
    <property type="entry name" value="FeoA_core_dom"/>
</dbReference>
<dbReference type="Pfam" id="PF04023">
    <property type="entry name" value="FeoA"/>
    <property type="match status" value="1"/>
</dbReference>
<comment type="caution">
    <text evidence="3">The sequence shown here is derived from an EMBL/GenBank/DDBJ whole genome shotgun (WGS) entry which is preliminary data.</text>
</comment>
<dbReference type="Gene3D" id="2.30.30.90">
    <property type="match status" value="1"/>
</dbReference>
<evidence type="ECO:0000313" key="4">
    <source>
        <dbReference type="Proteomes" id="UP001597206"/>
    </source>
</evidence>
<dbReference type="InterPro" id="IPR007167">
    <property type="entry name" value="Fe-transptr_FeoA-like"/>
</dbReference>
<keyword evidence="1" id="KW-0408">Iron</keyword>
<sequence length="90" mass="9682">MQPFSPSMQLNALKPGQSAIIDGIQAEQALVQRLNALGFRAGKQVQVVRQAAFNGPLHIRIGSTDVVIRLQDAQAIYLLTPLTDPESTSA</sequence>
<protein>
    <submittedName>
        <fullName evidence="3">Ferrous iron transport protein A</fullName>
    </submittedName>
</protein>
<dbReference type="SUPFAM" id="SSF50037">
    <property type="entry name" value="C-terminal domain of transcriptional repressors"/>
    <property type="match status" value="1"/>
</dbReference>
<dbReference type="InterPro" id="IPR052713">
    <property type="entry name" value="FeoA"/>
</dbReference>
<reference evidence="4" key="1">
    <citation type="journal article" date="2019" name="Int. J. Syst. Evol. Microbiol.">
        <title>The Global Catalogue of Microorganisms (GCM) 10K type strain sequencing project: providing services to taxonomists for standard genome sequencing and annotation.</title>
        <authorList>
            <consortium name="The Broad Institute Genomics Platform"/>
            <consortium name="The Broad Institute Genome Sequencing Center for Infectious Disease"/>
            <person name="Wu L."/>
            <person name="Ma J."/>
        </authorList>
    </citation>
    <scope>NUCLEOTIDE SEQUENCE [LARGE SCALE GENOMIC DNA]</scope>
    <source>
        <strain evidence="4">CCUG 58411</strain>
    </source>
</reference>
<feature type="domain" description="Ferrous iron transporter FeoA-like" evidence="2">
    <location>
        <begin position="8"/>
        <end position="80"/>
    </location>
</feature>